<reference evidence="1 2" key="1">
    <citation type="submission" date="2017-07" db="EMBL/GenBank/DDBJ databases">
        <title>Genome sequence of the Sordaria macrospora wild type strain R19027.</title>
        <authorList>
            <person name="Nowrousian M."/>
            <person name="Teichert I."/>
            <person name="Kueck U."/>
        </authorList>
    </citation>
    <scope>NUCLEOTIDE SEQUENCE [LARGE SCALE GENOMIC DNA]</scope>
    <source>
        <strain evidence="1 2">R19027</strain>
        <tissue evidence="1">Mycelium</tissue>
    </source>
</reference>
<comment type="caution">
    <text evidence="1">The sequence shown here is derived from an EMBL/GenBank/DDBJ whole genome shotgun (WGS) entry which is preliminary data.</text>
</comment>
<dbReference type="EMBL" id="NMPR01000048">
    <property type="protein sequence ID" value="KAA8632781.1"/>
    <property type="molecule type" value="Genomic_DNA"/>
</dbReference>
<sequence length="667" mass="75362">METDHAPSAEVPLIPLDPQCGICNEKIDKEVVVTALIGKREHMTYLGRTIKFPFPLYGTYIPSPDGIDAYLNRKAQSCPLPPRLACERLWKVAIAKRPWPLGYQDLPAFSLTGAYHILCSEAVKKVASIYNILQLTTFPTELVERIRSYSSGEPIFWRAVTALTVALSLSIFPTIDEQRVELTKLCHWERGGTIQTSGSEGRTTDVLRITFDIDGVRKIERFPRWPTCEKQPRTDGRFSWVVLEIDGNEIRDKTAYCQDGLLRFSFDDNGRAYVHEDLPLIWDTPTPPNLDSIEYVADKFLFPIAGGHGGSFAAGHLINLDSISGLTFVYEGKMLMAIHSHCGDEINNFGIPVGSRNSQQQACFFLPVTENDNIMAIGIGNFPRAFVVVVKKRLSGLTVIGLPCPNTLTPQEYSEMVYDDTRWEFLQGPTLDDEQYFRSYFFQWGAKEPQALLYGFSGKENKLDLLGGYRYDPSENWVDGEEAFMEPTIPHRWPPTNLSRDNQEDLLFYTFAPLLGVSAVQMFYSRRFVPRGGEPFCSGIIFHYEDGGSKVVGEVRLITDRASIAGETIINPKQICLEGPERQTPTSQRIHFLTETDIEKGVHPVKPCPFGIKCTRFPLVHESICYPMEGTIDWWFTASERMLVEIRKPEQVDVLEGELSELGTDTY</sequence>
<evidence type="ECO:0000313" key="2">
    <source>
        <dbReference type="Proteomes" id="UP000433876"/>
    </source>
</evidence>
<gene>
    <name evidence="1" type="ORF">SMACR_01030</name>
</gene>
<protein>
    <submittedName>
        <fullName evidence="1">Uncharacterized protein</fullName>
    </submittedName>
</protein>
<organism evidence="1 2">
    <name type="scientific">Sordaria macrospora</name>
    <dbReference type="NCBI Taxonomy" id="5147"/>
    <lineage>
        <taxon>Eukaryota</taxon>
        <taxon>Fungi</taxon>
        <taxon>Dikarya</taxon>
        <taxon>Ascomycota</taxon>
        <taxon>Pezizomycotina</taxon>
        <taxon>Sordariomycetes</taxon>
        <taxon>Sordariomycetidae</taxon>
        <taxon>Sordariales</taxon>
        <taxon>Sordariaceae</taxon>
        <taxon>Sordaria</taxon>
    </lineage>
</organism>
<dbReference type="AlphaFoldDB" id="A0A8S8ZW36"/>
<accession>A0A8S8ZW36</accession>
<proteinExistence type="predicted"/>
<dbReference type="Proteomes" id="UP000433876">
    <property type="component" value="Unassembled WGS sequence"/>
</dbReference>
<evidence type="ECO:0000313" key="1">
    <source>
        <dbReference type="EMBL" id="KAA8632781.1"/>
    </source>
</evidence>
<dbReference type="OMA" id="YIWNTPA"/>
<name>A0A8S8ZW36_SORMA</name>
<dbReference type="VEuPathDB" id="FungiDB:SMAC_01030"/>